<organism evidence="1 2">
    <name type="scientific">Duganella margarita</name>
    <dbReference type="NCBI Taxonomy" id="2692170"/>
    <lineage>
        <taxon>Bacteria</taxon>
        <taxon>Pseudomonadati</taxon>
        <taxon>Pseudomonadota</taxon>
        <taxon>Betaproteobacteria</taxon>
        <taxon>Burkholderiales</taxon>
        <taxon>Oxalobacteraceae</taxon>
        <taxon>Telluria group</taxon>
        <taxon>Duganella</taxon>
    </lineage>
</organism>
<dbReference type="EMBL" id="WWCS01000007">
    <property type="protein sequence ID" value="MYN40336.1"/>
    <property type="molecule type" value="Genomic_DNA"/>
</dbReference>
<evidence type="ECO:0000313" key="2">
    <source>
        <dbReference type="Proteomes" id="UP000466332"/>
    </source>
</evidence>
<comment type="caution">
    <text evidence="1">The sequence shown here is derived from an EMBL/GenBank/DDBJ whole genome shotgun (WGS) entry which is preliminary data.</text>
</comment>
<dbReference type="RefSeq" id="WP_161045399.1">
    <property type="nucleotide sequence ID" value="NZ_WWCS01000007.1"/>
</dbReference>
<proteinExistence type="predicted"/>
<reference evidence="1 2" key="1">
    <citation type="submission" date="2019-12" db="EMBL/GenBank/DDBJ databases">
        <title>Novel species isolated from a subtropical stream in China.</title>
        <authorList>
            <person name="Lu H."/>
        </authorList>
    </citation>
    <scope>NUCLEOTIDE SEQUENCE [LARGE SCALE GENOMIC DNA]</scope>
    <source>
        <strain evidence="1 2">FT109W</strain>
    </source>
</reference>
<keyword evidence="2" id="KW-1185">Reference proteome</keyword>
<name>A0ABW9WGR0_9BURK</name>
<sequence>MGTPETSELFMVGRKQYFLDLTEPGNDAMGGMSLATAIAKLDYGLRHLPELAAVPAPTALGVLATRDDWTLDLEFDDAVPDGRSLLALTPPERVDPMQLDPITAVDDPSFSARLKANPNLPAFLKEAL</sequence>
<protein>
    <submittedName>
        <fullName evidence="1">Uncharacterized protein</fullName>
    </submittedName>
</protein>
<gene>
    <name evidence="1" type="ORF">GTP55_13220</name>
</gene>
<accession>A0ABW9WGR0</accession>
<evidence type="ECO:0000313" key="1">
    <source>
        <dbReference type="EMBL" id="MYN40336.1"/>
    </source>
</evidence>
<dbReference type="Proteomes" id="UP000466332">
    <property type="component" value="Unassembled WGS sequence"/>
</dbReference>